<feature type="region of interest" description="Disordered" evidence="6">
    <location>
        <begin position="1"/>
        <end position="92"/>
    </location>
</feature>
<gene>
    <name evidence="8" type="ORF">HK103_006699</name>
</gene>
<dbReference type="GO" id="GO:0003676">
    <property type="term" value="F:nucleic acid binding"/>
    <property type="evidence" value="ECO:0007669"/>
    <property type="project" value="InterPro"/>
</dbReference>
<evidence type="ECO:0000256" key="1">
    <source>
        <dbReference type="ARBA" id="ARBA00022723"/>
    </source>
</evidence>
<dbReference type="InterPro" id="IPR042246">
    <property type="entry name" value="ZCCHC9"/>
</dbReference>
<dbReference type="SMART" id="SM00343">
    <property type="entry name" value="ZnF_C2HC"/>
    <property type="match status" value="3"/>
</dbReference>
<evidence type="ECO:0000256" key="5">
    <source>
        <dbReference type="PROSITE-ProRule" id="PRU00047"/>
    </source>
</evidence>
<dbReference type="GO" id="GO:0008270">
    <property type="term" value="F:zinc ion binding"/>
    <property type="evidence" value="ECO:0007669"/>
    <property type="project" value="UniProtKB-KW"/>
</dbReference>
<dbReference type="Gene3D" id="4.10.60.10">
    <property type="entry name" value="Zinc finger, CCHC-type"/>
    <property type="match status" value="2"/>
</dbReference>
<sequence>MTRVTKMKRQRVEEASEFQSRDLKDIGKPATEQAQPEINPVENTEEGKKKRIRHRSNLPQDTQPEEQPAKHDASLTKAEREALKRRSRREKAKEKKMNCFLCRQKGHSVANCPRNNQKTIDDIQLAELGNICFRCENPLPYSTCFICKQRGHLVGQCPENERGIYPNGGCCKFCGSVRHLAKDCKPMEQEKGAIMLGTMDMNQGGDDDDVFDSIHKIQKETPVPKPVVKKQKKVVNF</sequence>
<dbReference type="PANTHER" id="PTHR46242">
    <property type="entry name" value="ZINC FINGER CCHC DOMAIN-CONTAINING PROTEIN 9 ZCCHC9"/>
    <property type="match status" value="1"/>
</dbReference>
<evidence type="ECO:0000256" key="6">
    <source>
        <dbReference type="SAM" id="MobiDB-lite"/>
    </source>
</evidence>
<comment type="caution">
    <text evidence="8">The sequence shown here is derived from an EMBL/GenBank/DDBJ whole genome shotgun (WGS) entry which is preliminary data.</text>
</comment>
<dbReference type="GO" id="GO:0005730">
    <property type="term" value="C:nucleolus"/>
    <property type="evidence" value="ECO:0007669"/>
    <property type="project" value="TreeGrafter"/>
</dbReference>
<evidence type="ECO:0000256" key="3">
    <source>
        <dbReference type="ARBA" id="ARBA00022771"/>
    </source>
</evidence>
<keyword evidence="4" id="KW-0862">Zinc</keyword>
<dbReference type="InterPro" id="IPR036875">
    <property type="entry name" value="Znf_CCHC_sf"/>
</dbReference>
<dbReference type="AlphaFoldDB" id="A0AAD5UE37"/>
<dbReference type="Proteomes" id="UP001210925">
    <property type="component" value="Unassembled WGS sequence"/>
</dbReference>
<dbReference type="PANTHER" id="PTHR46242:SF1">
    <property type="entry name" value="ZINC FINGER CCHC DOMAIN-CONTAINING PROTEIN 9"/>
    <property type="match status" value="1"/>
</dbReference>
<feature type="compositionally biased region" description="Basic and acidic residues" evidence="6">
    <location>
        <begin position="10"/>
        <end position="27"/>
    </location>
</feature>
<dbReference type="SUPFAM" id="SSF57756">
    <property type="entry name" value="Retrovirus zinc finger-like domains"/>
    <property type="match status" value="2"/>
</dbReference>
<evidence type="ECO:0000313" key="9">
    <source>
        <dbReference type="Proteomes" id="UP001210925"/>
    </source>
</evidence>
<evidence type="ECO:0000256" key="2">
    <source>
        <dbReference type="ARBA" id="ARBA00022737"/>
    </source>
</evidence>
<feature type="domain" description="CCHC-type" evidence="7">
    <location>
        <begin position="144"/>
        <end position="159"/>
    </location>
</feature>
<proteinExistence type="predicted"/>
<accession>A0AAD5UE37</accession>
<organism evidence="8 9">
    <name type="scientific">Boothiomyces macroporosus</name>
    <dbReference type="NCBI Taxonomy" id="261099"/>
    <lineage>
        <taxon>Eukaryota</taxon>
        <taxon>Fungi</taxon>
        <taxon>Fungi incertae sedis</taxon>
        <taxon>Chytridiomycota</taxon>
        <taxon>Chytridiomycota incertae sedis</taxon>
        <taxon>Chytridiomycetes</taxon>
        <taxon>Rhizophydiales</taxon>
        <taxon>Terramycetaceae</taxon>
        <taxon>Boothiomyces</taxon>
    </lineage>
</organism>
<protein>
    <recommendedName>
        <fullName evidence="7">CCHC-type domain-containing protein</fullName>
    </recommendedName>
</protein>
<evidence type="ECO:0000256" key="4">
    <source>
        <dbReference type="ARBA" id="ARBA00022833"/>
    </source>
</evidence>
<keyword evidence="1" id="KW-0479">Metal-binding</keyword>
<dbReference type="PROSITE" id="PS50158">
    <property type="entry name" value="ZF_CCHC"/>
    <property type="match status" value="1"/>
</dbReference>
<name>A0AAD5UE37_9FUNG</name>
<dbReference type="InterPro" id="IPR001878">
    <property type="entry name" value="Znf_CCHC"/>
</dbReference>
<keyword evidence="9" id="KW-1185">Reference proteome</keyword>
<reference evidence="8" key="1">
    <citation type="submission" date="2020-05" db="EMBL/GenBank/DDBJ databases">
        <title>Phylogenomic resolution of chytrid fungi.</title>
        <authorList>
            <person name="Stajich J.E."/>
            <person name="Amses K."/>
            <person name="Simmons R."/>
            <person name="Seto K."/>
            <person name="Myers J."/>
            <person name="Bonds A."/>
            <person name="Quandt C.A."/>
            <person name="Barry K."/>
            <person name="Liu P."/>
            <person name="Grigoriev I."/>
            <person name="Longcore J.E."/>
            <person name="James T.Y."/>
        </authorList>
    </citation>
    <scope>NUCLEOTIDE SEQUENCE</scope>
    <source>
        <strain evidence="8">PLAUS21</strain>
    </source>
</reference>
<dbReference type="FunFam" id="4.10.60.10:FF:000091">
    <property type="entry name" value="Zinc finger CCHC-type-containing 9"/>
    <property type="match status" value="1"/>
</dbReference>
<keyword evidence="3 5" id="KW-0863">Zinc-finger</keyword>
<dbReference type="EMBL" id="JADGKB010000074">
    <property type="protein sequence ID" value="KAJ3254997.1"/>
    <property type="molecule type" value="Genomic_DNA"/>
</dbReference>
<keyword evidence="2" id="KW-0677">Repeat</keyword>
<evidence type="ECO:0000313" key="8">
    <source>
        <dbReference type="EMBL" id="KAJ3254997.1"/>
    </source>
</evidence>
<feature type="compositionally biased region" description="Basic and acidic residues" evidence="6">
    <location>
        <begin position="67"/>
        <end position="84"/>
    </location>
</feature>
<evidence type="ECO:0000259" key="7">
    <source>
        <dbReference type="PROSITE" id="PS50158"/>
    </source>
</evidence>